<dbReference type="InterPro" id="IPR058548">
    <property type="entry name" value="MlaB-like_STAS"/>
</dbReference>
<dbReference type="InterPro" id="IPR002645">
    <property type="entry name" value="STAS_dom"/>
</dbReference>
<dbReference type="Proteomes" id="UP001056201">
    <property type="component" value="Chromosome 2"/>
</dbReference>
<dbReference type="SUPFAM" id="SSF52091">
    <property type="entry name" value="SpoIIaa-like"/>
    <property type="match status" value="1"/>
</dbReference>
<dbReference type="RefSeq" id="WP_250198871.1">
    <property type="nucleotide sequence ID" value="NZ_CP097636.1"/>
</dbReference>
<dbReference type="Pfam" id="PF13466">
    <property type="entry name" value="STAS_2"/>
    <property type="match status" value="1"/>
</dbReference>
<evidence type="ECO:0000259" key="1">
    <source>
        <dbReference type="PROSITE" id="PS50801"/>
    </source>
</evidence>
<dbReference type="InterPro" id="IPR036513">
    <property type="entry name" value="STAS_dom_sf"/>
</dbReference>
<organism evidence="2 3">
    <name type="scientific">Aquincola tertiaricarbonis</name>
    <dbReference type="NCBI Taxonomy" id="391953"/>
    <lineage>
        <taxon>Bacteria</taxon>
        <taxon>Pseudomonadati</taxon>
        <taxon>Pseudomonadota</taxon>
        <taxon>Betaproteobacteria</taxon>
        <taxon>Burkholderiales</taxon>
        <taxon>Sphaerotilaceae</taxon>
        <taxon>Aquincola</taxon>
    </lineage>
</organism>
<evidence type="ECO:0000313" key="2">
    <source>
        <dbReference type="EMBL" id="URI10666.1"/>
    </source>
</evidence>
<dbReference type="EMBL" id="CP097636">
    <property type="protein sequence ID" value="URI10666.1"/>
    <property type="molecule type" value="Genomic_DNA"/>
</dbReference>
<feature type="domain" description="STAS" evidence="1">
    <location>
        <begin position="1"/>
        <end position="95"/>
    </location>
</feature>
<proteinExistence type="predicted"/>
<dbReference type="PROSITE" id="PS50801">
    <property type="entry name" value="STAS"/>
    <property type="match status" value="1"/>
</dbReference>
<accession>A0ABY4SBE1</accession>
<gene>
    <name evidence="2" type="ORF">MW290_16885</name>
</gene>
<reference evidence="2" key="1">
    <citation type="submission" date="2022-05" db="EMBL/GenBank/DDBJ databases">
        <title>An RpoN-dependent PEP-CTERM gene is involved in floc formation of an Aquincola tertiaricarbonis strain.</title>
        <authorList>
            <person name="Qiu D."/>
            <person name="Xia M."/>
        </authorList>
    </citation>
    <scope>NUCLEOTIDE SEQUENCE</scope>
    <source>
        <strain evidence="2">RN12</strain>
    </source>
</reference>
<protein>
    <submittedName>
        <fullName evidence="2">STAS domain-containing protein</fullName>
    </submittedName>
</protein>
<sequence>MLPLPSRLTFSDACSVLSQLESTLQGKPPGTLQIDGSPLQSFDSSAIAVLLECRRAAHAQGHQFSVTGLPAPLVELAGLYGVAELLGLEEAVAAG</sequence>
<dbReference type="Gene3D" id="3.30.750.24">
    <property type="entry name" value="STAS domain"/>
    <property type="match status" value="1"/>
</dbReference>
<keyword evidence="3" id="KW-1185">Reference proteome</keyword>
<name>A0ABY4SBE1_AQUTE</name>
<evidence type="ECO:0000313" key="3">
    <source>
        <dbReference type="Proteomes" id="UP001056201"/>
    </source>
</evidence>